<feature type="transmembrane region" description="Helical" evidence="2">
    <location>
        <begin position="418"/>
        <end position="442"/>
    </location>
</feature>
<organism evidence="3 4">
    <name type="scientific">Steccherinum ochraceum</name>
    <dbReference type="NCBI Taxonomy" id="92696"/>
    <lineage>
        <taxon>Eukaryota</taxon>
        <taxon>Fungi</taxon>
        <taxon>Dikarya</taxon>
        <taxon>Basidiomycota</taxon>
        <taxon>Agaricomycotina</taxon>
        <taxon>Agaricomycetes</taxon>
        <taxon>Polyporales</taxon>
        <taxon>Steccherinaceae</taxon>
        <taxon>Steccherinum</taxon>
    </lineage>
</organism>
<keyword evidence="4" id="KW-1185">Reference proteome</keyword>
<dbReference type="OrthoDB" id="2756618at2759"/>
<accession>A0A4R0RBF0</accession>
<feature type="transmembrane region" description="Helical" evidence="2">
    <location>
        <begin position="17"/>
        <end position="35"/>
    </location>
</feature>
<feature type="transmembrane region" description="Helical" evidence="2">
    <location>
        <begin position="377"/>
        <end position="398"/>
    </location>
</feature>
<feature type="transmembrane region" description="Helical" evidence="2">
    <location>
        <begin position="277"/>
        <end position="295"/>
    </location>
</feature>
<feature type="transmembrane region" description="Helical" evidence="2">
    <location>
        <begin position="491"/>
        <end position="513"/>
    </location>
</feature>
<feature type="transmembrane region" description="Helical" evidence="2">
    <location>
        <begin position="143"/>
        <end position="166"/>
    </location>
</feature>
<evidence type="ECO:0000313" key="3">
    <source>
        <dbReference type="EMBL" id="TCD62715.1"/>
    </source>
</evidence>
<proteinExistence type="predicted"/>
<evidence type="ECO:0000256" key="2">
    <source>
        <dbReference type="SAM" id="Phobius"/>
    </source>
</evidence>
<name>A0A4R0RBF0_9APHY</name>
<dbReference type="Proteomes" id="UP000292702">
    <property type="component" value="Unassembled WGS sequence"/>
</dbReference>
<evidence type="ECO:0000256" key="1">
    <source>
        <dbReference type="SAM" id="MobiDB-lite"/>
    </source>
</evidence>
<dbReference type="STRING" id="92696.A0A4R0RBF0"/>
<protein>
    <submittedName>
        <fullName evidence="3">Uncharacterized protein</fullName>
    </submittedName>
</protein>
<feature type="transmembrane region" description="Helical" evidence="2">
    <location>
        <begin position="307"/>
        <end position="327"/>
    </location>
</feature>
<feature type="transmembrane region" description="Helical" evidence="2">
    <location>
        <begin position="47"/>
        <end position="67"/>
    </location>
</feature>
<feature type="compositionally biased region" description="Polar residues" evidence="1">
    <location>
        <begin position="519"/>
        <end position="528"/>
    </location>
</feature>
<feature type="region of interest" description="Disordered" evidence="1">
    <location>
        <begin position="572"/>
        <end position="627"/>
    </location>
</feature>
<evidence type="ECO:0000313" key="4">
    <source>
        <dbReference type="Proteomes" id="UP000292702"/>
    </source>
</evidence>
<dbReference type="EMBL" id="RWJN01000351">
    <property type="protein sequence ID" value="TCD62715.1"/>
    <property type="molecule type" value="Genomic_DNA"/>
</dbReference>
<keyword evidence="2" id="KW-0472">Membrane</keyword>
<feature type="transmembrane region" description="Helical" evidence="2">
    <location>
        <begin position="463"/>
        <end position="485"/>
    </location>
</feature>
<sequence>MPLRLSEAAIISTTVQGAMYGFSVLMFFLTGWILLRNKRTMRMNRGVIQSGVALLLLSTATFAVNIVRLREGMLYKGPQMPGGMDGYFADVSQPTWVIKSVLYNIQTLLLDGLVIYPTGLLAYRIWSVSRATTDHVFAGHLNVILRVVIESGALYSVAVVVGLVCFVTNSPGVYVVLDLICPIINIVFNMIIMRIGIATESQHPSSKPTTARLTTGLEVQSCPDKSKLSSRGDAQSSVLSLGIQSDAKMYRSDQEDASFVDADYPIPQVVSGGSSEGMMYGFSVLMFILTAWLLLRNRRRRRTNRGVMLAGVALFLLSTAIFAVNITRLRQGLLYNGPFLPGGIEQYFGDVSQSTFVIKSTLYNVQTLVLDAVVRWYIIVVPIMGWLGLLACTVGNNVTLALPAPTSGDVFNNRYGGWISAVYSTTLATNLTATGLLAYRIWSVNRKTANYASSDRLGIMLRVVIESGALYSIAIVAALICFVTGSPGVYVALDLLCPLLNIVYNMIIVRVGLATDSQFSPPGTTGPTSALDFGHGVSDDRTRRNTFRNTRDVGKNRSLAVELTHYLEMDGDQEASSVADRDSKTPQELAVTATSEDTMVPRTNPPTPTSIDPFIPLKLSKADGVDR</sequence>
<reference evidence="3 4" key="1">
    <citation type="submission" date="2018-11" db="EMBL/GenBank/DDBJ databases">
        <title>Genome assembly of Steccherinum ochraceum LE-BIN_3174, the white-rot fungus of the Steccherinaceae family (The Residual Polyporoid clade, Polyporales, Basidiomycota).</title>
        <authorList>
            <person name="Fedorova T.V."/>
            <person name="Glazunova O.A."/>
            <person name="Landesman E.O."/>
            <person name="Moiseenko K.V."/>
            <person name="Psurtseva N.V."/>
            <person name="Savinova O.S."/>
            <person name="Shakhova N.V."/>
            <person name="Tyazhelova T.V."/>
            <person name="Vasina D.V."/>
        </authorList>
    </citation>
    <scope>NUCLEOTIDE SEQUENCE [LARGE SCALE GENOMIC DNA]</scope>
    <source>
        <strain evidence="3 4">LE-BIN_3174</strain>
    </source>
</reference>
<dbReference type="AlphaFoldDB" id="A0A4R0RBF0"/>
<feature type="transmembrane region" description="Helical" evidence="2">
    <location>
        <begin position="173"/>
        <end position="197"/>
    </location>
</feature>
<gene>
    <name evidence="3" type="ORF">EIP91_006541</name>
</gene>
<keyword evidence="2" id="KW-0812">Transmembrane</keyword>
<keyword evidence="2" id="KW-1133">Transmembrane helix</keyword>
<comment type="caution">
    <text evidence="3">The sequence shown here is derived from an EMBL/GenBank/DDBJ whole genome shotgun (WGS) entry which is preliminary data.</text>
</comment>
<feature type="region of interest" description="Disordered" evidence="1">
    <location>
        <begin position="519"/>
        <end position="543"/>
    </location>
</feature>